<reference evidence="1 2" key="1">
    <citation type="submission" date="2024-09" db="EMBL/GenBank/DDBJ databases">
        <authorList>
            <person name="Sun Q."/>
            <person name="Mori K."/>
        </authorList>
    </citation>
    <scope>NUCLEOTIDE SEQUENCE [LARGE SCALE GENOMIC DNA]</scope>
    <source>
        <strain evidence="1 2">TBRC 2205</strain>
    </source>
</reference>
<evidence type="ECO:0000313" key="2">
    <source>
        <dbReference type="Proteomes" id="UP001589894"/>
    </source>
</evidence>
<name>A0ABV6NQB3_9ACTN</name>
<gene>
    <name evidence="1" type="ORF">ACFFHU_02085</name>
</gene>
<accession>A0ABV6NQB3</accession>
<dbReference type="EMBL" id="JBHLUE010000002">
    <property type="protein sequence ID" value="MFC0562965.1"/>
    <property type="molecule type" value="Genomic_DNA"/>
</dbReference>
<dbReference type="RefSeq" id="WP_377335087.1">
    <property type="nucleotide sequence ID" value="NZ_JBHLUE010000002.1"/>
</dbReference>
<comment type="caution">
    <text evidence="1">The sequence shown here is derived from an EMBL/GenBank/DDBJ whole genome shotgun (WGS) entry which is preliminary data.</text>
</comment>
<keyword evidence="2" id="KW-1185">Reference proteome</keyword>
<protein>
    <submittedName>
        <fullName evidence="1">Uncharacterized protein</fullName>
    </submittedName>
</protein>
<dbReference type="Proteomes" id="UP001589894">
    <property type="component" value="Unassembled WGS sequence"/>
</dbReference>
<sequence>MLRTHTSESKRSMPLRRVVLPACVGRGLDDRWNPQTLGRWRG</sequence>
<evidence type="ECO:0000313" key="1">
    <source>
        <dbReference type="EMBL" id="MFC0562965.1"/>
    </source>
</evidence>
<proteinExistence type="predicted"/>
<organism evidence="1 2">
    <name type="scientific">Plantactinospora siamensis</name>
    <dbReference type="NCBI Taxonomy" id="555372"/>
    <lineage>
        <taxon>Bacteria</taxon>
        <taxon>Bacillati</taxon>
        <taxon>Actinomycetota</taxon>
        <taxon>Actinomycetes</taxon>
        <taxon>Micromonosporales</taxon>
        <taxon>Micromonosporaceae</taxon>
        <taxon>Plantactinospora</taxon>
    </lineage>
</organism>